<dbReference type="AlphaFoldDB" id="A0A2H0B482"/>
<dbReference type="EMBL" id="PCSQ01000041">
    <property type="protein sequence ID" value="PIP52466.1"/>
    <property type="molecule type" value="Genomic_DNA"/>
</dbReference>
<dbReference type="PROSITE" id="PS00105">
    <property type="entry name" value="AA_TRANSFER_CLASS_1"/>
    <property type="match status" value="1"/>
</dbReference>
<dbReference type="Gene3D" id="3.40.640.10">
    <property type="entry name" value="Type I PLP-dependent aspartate aminotransferase-like (Major domain)"/>
    <property type="match status" value="1"/>
</dbReference>
<dbReference type="EC" id="2.6.1.-" evidence="6"/>
<organism evidence="8 9">
    <name type="scientific">Candidatus Beckwithbacteria bacterium CG23_combo_of_CG06-09_8_20_14_all_47_9</name>
    <dbReference type="NCBI Taxonomy" id="1974498"/>
    <lineage>
        <taxon>Bacteria</taxon>
        <taxon>Candidatus Beckwithiibacteriota</taxon>
    </lineage>
</organism>
<evidence type="ECO:0000256" key="5">
    <source>
        <dbReference type="ARBA" id="ARBA00022898"/>
    </source>
</evidence>
<dbReference type="SUPFAM" id="SSF53383">
    <property type="entry name" value="PLP-dependent transferases"/>
    <property type="match status" value="1"/>
</dbReference>
<dbReference type="Gene3D" id="3.90.1150.10">
    <property type="entry name" value="Aspartate Aminotransferase, domain 1"/>
    <property type="match status" value="1"/>
</dbReference>
<comment type="similarity">
    <text evidence="2 6">Belongs to the class-I pyridoxal-phosphate-dependent aminotransferase family.</text>
</comment>
<dbReference type="InterPro" id="IPR015421">
    <property type="entry name" value="PyrdxlP-dep_Trfase_major"/>
</dbReference>
<protein>
    <recommendedName>
        <fullName evidence="6">Aminotransferase</fullName>
        <ecNumber evidence="6">2.6.1.-</ecNumber>
    </recommendedName>
</protein>
<keyword evidence="5" id="KW-0663">Pyridoxal phosphate</keyword>
<proteinExistence type="inferred from homology"/>
<evidence type="ECO:0000256" key="1">
    <source>
        <dbReference type="ARBA" id="ARBA00001933"/>
    </source>
</evidence>
<feature type="domain" description="Aminotransferase class I/classII large" evidence="7">
    <location>
        <begin position="33"/>
        <end position="385"/>
    </location>
</feature>
<evidence type="ECO:0000256" key="2">
    <source>
        <dbReference type="ARBA" id="ARBA00007441"/>
    </source>
</evidence>
<dbReference type="InterPro" id="IPR015422">
    <property type="entry name" value="PyrdxlP-dep_Trfase_small"/>
</dbReference>
<evidence type="ECO:0000313" key="9">
    <source>
        <dbReference type="Proteomes" id="UP000231081"/>
    </source>
</evidence>
<dbReference type="GO" id="GO:0008483">
    <property type="term" value="F:transaminase activity"/>
    <property type="evidence" value="ECO:0007669"/>
    <property type="project" value="UniProtKB-KW"/>
</dbReference>
<keyword evidence="3 6" id="KW-0032">Aminotransferase</keyword>
<evidence type="ECO:0000256" key="6">
    <source>
        <dbReference type="RuleBase" id="RU000481"/>
    </source>
</evidence>
<dbReference type="InterPro" id="IPR050596">
    <property type="entry name" value="AspAT/PAT-like"/>
</dbReference>
<name>A0A2H0B482_9BACT</name>
<dbReference type="InterPro" id="IPR015424">
    <property type="entry name" value="PyrdxlP-dep_Trfase"/>
</dbReference>
<evidence type="ECO:0000256" key="3">
    <source>
        <dbReference type="ARBA" id="ARBA00022576"/>
    </source>
</evidence>
<comment type="cofactor">
    <cofactor evidence="1 6">
        <name>pyridoxal 5'-phosphate</name>
        <dbReference type="ChEBI" id="CHEBI:597326"/>
    </cofactor>
</comment>
<dbReference type="GO" id="GO:0006520">
    <property type="term" value="P:amino acid metabolic process"/>
    <property type="evidence" value="ECO:0007669"/>
    <property type="project" value="InterPro"/>
</dbReference>
<comment type="caution">
    <text evidence="8">The sequence shown here is derived from an EMBL/GenBank/DDBJ whole genome shotgun (WGS) entry which is preliminary data.</text>
</comment>
<dbReference type="InterPro" id="IPR004838">
    <property type="entry name" value="NHTrfase_class1_PyrdxlP-BS"/>
</dbReference>
<evidence type="ECO:0000313" key="8">
    <source>
        <dbReference type="EMBL" id="PIP52466.1"/>
    </source>
</evidence>
<dbReference type="NCBIfam" id="NF005744">
    <property type="entry name" value="PRK07568.1"/>
    <property type="match status" value="1"/>
</dbReference>
<gene>
    <name evidence="8" type="ORF">COX09_01465</name>
</gene>
<reference evidence="8 9" key="1">
    <citation type="submission" date="2017-09" db="EMBL/GenBank/DDBJ databases">
        <title>Depth-based differentiation of microbial function through sediment-hosted aquifers and enrichment of novel symbionts in the deep terrestrial subsurface.</title>
        <authorList>
            <person name="Probst A.J."/>
            <person name="Ladd B."/>
            <person name="Jarett J.K."/>
            <person name="Geller-Mcgrath D.E."/>
            <person name="Sieber C.M."/>
            <person name="Emerson J.B."/>
            <person name="Anantharaman K."/>
            <person name="Thomas B.C."/>
            <person name="Malmstrom R."/>
            <person name="Stieglmeier M."/>
            <person name="Klingl A."/>
            <person name="Woyke T."/>
            <person name="Ryan C.M."/>
            <person name="Banfield J.F."/>
        </authorList>
    </citation>
    <scope>NUCLEOTIDE SEQUENCE [LARGE SCALE GENOMIC DNA]</scope>
    <source>
        <strain evidence="8">CG23_combo_of_CG06-09_8_20_14_all_47_9</strain>
    </source>
</reference>
<keyword evidence="4 6" id="KW-0808">Transferase</keyword>
<dbReference type="InterPro" id="IPR004839">
    <property type="entry name" value="Aminotransferase_I/II_large"/>
</dbReference>
<sequence>MPNISLRDRYLAFSPIRKLTPYAEAAKKRGVKIFHLNIGQPDIASPQIFLDKVKEFNQKTVAYEKSDGSEELKSSLLKYYRGLGISLTTEDLLVTTGGSEALMWLFFILFEPGQECLTFEPTYTNYVTFAELAGVNLRPITTFLETNFTLPSIEQINRAITKKTRAIIVTNPNNPTGAVYSRNLLEELVELCLKRDIFIIADETYREFIYGGTKAVPLLTFKKAEQIVVLADSLSKRYSLCGARLGCMVSKNQPVMTTANKIAQARLASPTIEQYAASFLDQVPESYFREVNQEYLKRRDFLISELKKIPDVKVSRPDGAFYLIAQLPVVDAEDFCRFMLEEFADRKETVMLAPAEGFYLTPGMGVNQVRIAYVLKRPDLKRAVELIALGLLKYKNEFIRTNPGT</sequence>
<evidence type="ECO:0000256" key="4">
    <source>
        <dbReference type="ARBA" id="ARBA00022679"/>
    </source>
</evidence>
<dbReference type="PANTHER" id="PTHR46383">
    <property type="entry name" value="ASPARTATE AMINOTRANSFERASE"/>
    <property type="match status" value="1"/>
</dbReference>
<evidence type="ECO:0000259" key="7">
    <source>
        <dbReference type="Pfam" id="PF00155"/>
    </source>
</evidence>
<accession>A0A2H0B482</accession>
<dbReference type="Proteomes" id="UP000231081">
    <property type="component" value="Unassembled WGS sequence"/>
</dbReference>
<dbReference type="CDD" id="cd00609">
    <property type="entry name" value="AAT_like"/>
    <property type="match status" value="1"/>
</dbReference>
<dbReference type="GO" id="GO:0030170">
    <property type="term" value="F:pyridoxal phosphate binding"/>
    <property type="evidence" value="ECO:0007669"/>
    <property type="project" value="InterPro"/>
</dbReference>
<dbReference type="Pfam" id="PF00155">
    <property type="entry name" value="Aminotran_1_2"/>
    <property type="match status" value="1"/>
</dbReference>